<sequence length="170" mass="19509">MKNMSTLLWLLSFTLHGVLLYAVIILYTRLAAVKETEKQQKQILEETENTLAAFLLELKEENEKLIENKASSASQSDEESQKPGLQHSETYQERDPVQEAENLPEHIEGLITEVDRREEIVNSEVQSFEDQVIELYEQGYSASQIAQKMKSGKTEIELFLKFRSKGVKDS</sequence>
<dbReference type="Proteomes" id="UP000031970">
    <property type="component" value="Unassembled WGS sequence"/>
</dbReference>
<dbReference type="EMBL" id="JSXS01000154">
    <property type="protein sequence ID" value="KIL29790.1"/>
    <property type="molecule type" value="Genomic_DNA"/>
</dbReference>
<proteinExistence type="predicted"/>
<gene>
    <name evidence="2" type="ORF">B4067_1858</name>
</gene>
<feature type="region of interest" description="Disordered" evidence="1">
    <location>
        <begin position="66"/>
        <end position="106"/>
    </location>
</feature>
<evidence type="ECO:0008006" key="4">
    <source>
        <dbReference type="Google" id="ProtNLM"/>
    </source>
</evidence>
<feature type="compositionally biased region" description="Basic and acidic residues" evidence="1">
    <location>
        <begin position="90"/>
        <end position="106"/>
    </location>
</feature>
<reference evidence="2 3" key="1">
    <citation type="submission" date="2014-11" db="EMBL/GenBank/DDBJ databases">
        <title>Draft Genome Sequences of Nine Bacillus subtilis Strains that Form Spores with High Heat-Resistance.</title>
        <authorList>
            <person name="Krawcyk A.O."/>
            <person name="Berendsen E.M."/>
            <person name="de Jong A."/>
            <person name="Holsappel S."/>
            <person name="Eijlander R.T."/>
            <person name="Wells-Bennik M."/>
            <person name="Kuipers O.P."/>
        </authorList>
    </citation>
    <scope>NUCLEOTIDE SEQUENCE [LARGE SCALE GENOMIC DNA]</scope>
    <source>
        <strain evidence="2 3">B4067</strain>
    </source>
</reference>
<evidence type="ECO:0000256" key="1">
    <source>
        <dbReference type="SAM" id="MobiDB-lite"/>
    </source>
</evidence>
<evidence type="ECO:0000313" key="3">
    <source>
        <dbReference type="Proteomes" id="UP000031970"/>
    </source>
</evidence>
<evidence type="ECO:0000313" key="2">
    <source>
        <dbReference type="EMBL" id="KIL29790.1"/>
    </source>
</evidence>
<organism evidence="2 3">
    <name type="scientific">Bacillus subtilis subsp. subtilis</name>
    <dbReference type="NCBI Taxonomy" id="135461"/>
    <lineage>
        <taxon>Bacteria</taxon>
        <taxon>Bacillati</taxon>
        <taxon>Bacillota</taxon>
        <taxon>Bacilli</taxon>
        <taxon>Bacillales</taxon>
        <taxon>Bacillaceae</taxon>
        <taxon>Bacillus</taxon>
    </lineage>
</organism>
<dbReference type="AlphaFoldDB" id="A0ABD3ZNJ5"/>
<accession>A0ABD3ZNJ5</accession>
<protein>
    <recommendedName>
        <fullName evidence="4">Swarming motility protein SwrB</fullName>
    </recommendedName>
</protein>
<name>A0ABD3ZNJ5_BACIU</name>
<comment type="caution">
    <text evidence="2">The sequence shown here is derived from an EMBL/GenBank/DDBJ whole genome shotgun (WGS) entry which is preliminary data.</text>
</comment>